<evidence type="ECO:0000256" key="3">
    <source>
        <dbReference type="SAM" id="Phobius"/>
    </source>
</evidence>
<gene>
    <name evidence="5" type="ORF">E7Z74_03485</name>
</gene>
<organism evidence="5 6">
    <name type="scientific">Methanobrevibacter millerae</name>
    <dbReference type="NCBI Taxonomy" id="230361"/>
    <lineage>
        <taxon>Archaea</taxon>
        <taxon>Methanobacteriati</taxon>
        <taxon>Methanobacteriota</taxon>
        <taxon>Methanomada group</taxon>
        <taxon>Methanobacteria</taxon>
        <taxon>Methanobacteriales</taxon>
        <taxon>Methanobacteriaceae</taxon>
        <taxon>Methanobrevibacter</taxon>
    </lineage>
</organism>
<dbReference type="EMBL" id="SUTF01000004">
    <property type="protein sequence ID" value="MBE6510318.1"/>
    <property type="molecule type" value="Genomic_DNA"/>
</dbReference>
<dbReference type="PANTHER" id="PTHR43156">
    <property type="entry name" value="STAGE II SPORULATION PROTEIN E-RELATED"/>
    <property type="match status" value="1"/>
</dbReference>
<dbReference type="SMART" id="SM00331">
    <property type="entry name" value="PP2C_SIG"/>
    <property type="match status" value="1"/>
</dbReference>
<keyword evidence="3" id="KW-0812">Transmembrane</keyword>
<feature type="transmembrane region" description="Helical" evidence="3">
    <location>
        <begin position="188"/>
        <end position="209"/>
    </location>
</feature>
<dbReference type="InterPro" id="IPR036457">
    <property type="entry name" value="PPM-type-like_dom_sf"/>
</dbReference>
<feature type="transmembrane region" description="Helical" evidence="3">
    <location>
        <begin position="284"/>
        <end position="310"/>
    </location>
</feature>
<dbReference type="Pfam" id="PF07228">
    <property type="entry name" value="SpoIIE"/>
    <property type="match status" value="1"/>
</dbReference>
<sequence>MKSKLKNILISFILIITIEIILSPVIFFELGITFPHVGLLYVLGLLLGPYGALGATLGNLLLDIIAGYSPRIIIPSAIFTFGISYLAYKLWYSGFKAEKITKPQLDTVYHIFLFISSIIICGFIYSIVHGLLFGLFIDLDVIEDMLIIYFINFTNLAFIFGILGIWLSKKIDFITTPKKSKRSINQKVYRVLICLLIITTVLSLLSIIIDIDNNIIIGELTLIGILLFCYLTKPLEYEIESYDKNRIIEKIINNFLIITVTIAIIGLAISIFAYNYIINTNANFFIMSMPGFIITDIILAIFFIPSMIILKYIENKVITPISRFSEIKPFIKENEKIESEGLVNIYSNYINENNEIGTLAQSYTDLIEHNNKYIENINEIEGEKKRVEAELDIATKIQAASLPTKALETNEFTVNGYSHPAKEVGGDFFDYYMLDEDNLAIIIGDASGKGIPAALLTMITQVMVKQMLKHDNDPSKVLYSLNNQLSENNPQSMFLTLWLGIYNKSTKKLTFSNAGHNPPLIKENNEFRYLNIDPGLVLGLMDNYDYINEEITLTDQLVLYTDGITDANNLQEEMYSEDRLLEFFNEFESNDDPIKPLLNDINIFTGDAKQFDDMTLLYIKIK</sequence>
<evidence type="ECO:0000256" key="2">
    <source>
        <dbReference type="SAM" id="Coils"/>
    </source>
</evidence>
<dbReference type="InterPro" id="IPR052016">
    <property type="entry name" value="Bact_Sigma-Reg"/>
</dbReference>
<keyword evidence="3" id="KW-1133">Transmembrane helix</keyword>
<proteinExistence type="predicted"/>
<evidence type="ECO:0000259" key="4">
    <source>
        <dbReference type="SMART" id="SM00331"/>
    </source>
</evidence>
<feature type="transmembrane region" description="Helical" evidence="3">
    <location>
        <begin position="215"/>
        <end position="231"/>
    </location>
</feature>
<protein>
    <submittedName>
        <fullName evidence="5">Serine/threonine protein phosphatase</fullName>
    </submittedName>
</protein>
<dbReference type="Gene3D" id="3.60.40.10">
    <property type="entry name" value="PPM-type phosphatase domain"/>
    <property type="match status" value="1"/>
</dbReference>
<feature type="coiled-coil region" evidence="2">
    <location>
        <begin position="370"/>
        <end position="397"/>
    </location>
</feature>
<keyword evidence="1" id="KW-0378">Hydrolase</keyword>
<name>A0A8T3VPH3_9EURY</name>
<dbReference type="PANTHER" id="PTHR43156:SF2">
    <property type="entry name" value="STAGE II SPORULATION PROTEIN E"/>
    <property type="match status" value="1"/>
</dbReference>
<feature type="transmembrane region" description="Helical" evidence="3">
    <location>
        <begin position="108"/>
        <end position="134"/>
    </location>
</feature>
<dbReference type="SUPFAM" id="SSF81606">
    <property type="entry name" value="PP2C-like"/>
    <property type="match status" value="1"/>
</dbReference>
<feature type="transmembrane region" description="Helical" evidence="3">
    <location>
        <begin position="146"/>
        <end position="167"/>
    </location>
</feature>
<evidence type="ECO:0000313" key="5">
    <source>
        <dbReference type="EMBL" id="MBE6510318.1"/>
    </source>
</evidence>
<evidence type="ECO:0000313" key="6">
    <source>
        <dbReference type="Proteomes" id="UP000713479"/>
    </source>
</evidence>
<feature type="transmembrane region" description="Helical" evidence="3">
    <location>
        <begin position="39"/>
        <end position="62"/>
    </location>
</feature>
<dbReference type="Proteomes" id="UP000713479">
    <property type="component" value="Unassembled WGS sequence"/>
</dbReference>
<dbReference type="InterPro" id="IPR001932">
    <property type="entry name" value="PPM-type_phosphatase-like_dom"/>
</dbReference>
<comment type="caution">
    <text evidence="5">The sequence shown here is derived from an EMBL/GenBank/DDBJ whole genome shotgun (WGS) entry which is preliminary data.</text>
</comment>
<feature type="transmembrane region" description="Helical" evidence="3">
    <location>
        <begin position="68"/>
        <end position="88"/>
    </location>
</feature>
<keyword evidence="2" id="KW-0175">Coiled coil</keyword>
<dbReference type="GO" id="GO:0016791">
    <property type="term" value="F:phosphatase activity"/>
    <property type="evidence" value="ECO:0007669"/>
    <property type="project" value="TreeGrafter"/>
</dbReference>
<feature type="transmembrane region" description="Helical" evidence="3">
    <location>
        <begin position="252"/>
        <end position="278"/>
    </location>
</feature>
<evidence type="ECO:0000256" key="1">
    <source>
        <dbReference type="ARBA" id="ARBA00022801"/>
    </source>
</evidence>
<feature type="domain" description="PPM-type phosphatase" evidence="4">
    <location>
        <begin position="409"/>
        <end position="621"/>
    </location>
</feature>
<feature type="transmembrane region" description="Helical" evidence="3">
    <location>
        <begin position="6"/>
        <end position="27"/>
    </location>
</feature>
<reference evidence="5" key="1">
    <citation type="submission" date="2019-04" db="EMBL/GenBank/DDBJ databases">
        <title>Evolution of Biomass-Degrading Anaerobic Consortia Revealed by Metagenomics.</title>
        <authorList>
            <person name="Peng X."/>
        </authorList>
    </citation>
    <scope>NUCLEOTIDE SEQUENCE</scope>
    <source>
        <strain evidence="5">SIG13</strain>
    </source>
</reference>
<keyword evidence="3" id="KW-0472">Membrane</keyword>
<dbReference type="AlphaFoldDB" id="A0A8T3VPH3"/>
<accession>A0A8T3VPH3</accession>